<gene>
    <name evidence="8" type="ORF">IAB28_09845</name>
</gene>
<evidence type="ECO:0000256" key="5">
    <source>
        <dbReference type="ARBA" id="ARBA00023136"/>
    </source>
</evidence>
<keyword evidence="5 6" id="KW-0472">Membrane</keyword>
<reference evidence="8" key="1">
    <citation type="submission" date="2020-10" db="EMBL/GenBank/DDBJ databases">
        <authorList>
            <person name="Gilroy R."/>
        </authorList>
    </citation>
    <scope>NUCLEOTIDE SEQUENCE</scope>
    <source>
        <strain evidence="8">CHK180-2868</strain>
    </source>
</reference>
<evidence type="ECO:0000256" key="3">
    <source>
        <dbReference type="ARBA" id="ARBA00022692"/>
    </source>
</evidence>
<proteinExistence type="predicted"/>
<evidence type="ECO:0000259" key="7">
    <source>
        <dbReference type="Pfam" id="PF10035"/>
    </source>
</evidence>
<accession>A0A9D1A543</accession>
<comment type="caution">
    <text evidence="8">The sequence shown here is derived from an EMBL/GenBank/DDBJ whole genome shotgun (WGS) entry which is preliminary data.</text>
</comment>
<keyword evidence="2" id="KW-1003">Cell membrane</keyword>
<dbReference type="EMBL" id="DVGC01000058">
    <property type="protein sequence ID" value="HIR06246.1"/>
    <property type="molecule type" value="Genomic_DNA"/>
</dbReference>
<evidence type="ECO:0000313" key="8">
    <source>
        <dbReference type="EMBL" id="HIR06246.1"/>
    </source>
</evidence>
<evidence type="ECO:0000256" key="6">
    <source>
        <dbReference type="SAM" id="Phobius"/>
    </source>
</evidence>
<dbReference type="PANTHER" id="PTHR33545:SF5">
    <property type="entry name" value="UPF0750 MEMBRANE PROTEIN YITT"/>
    <property type="match status" value="1"/>
</dbReference>
<keyword evidence="4 6" id="KW-1133">Transmembrane helix</keyword>
<sequence>MKRLTGILAVICGNVILAFGIAAFLEPTGIISGGTTGIGLFVQEIFGLPVSVTYGIVNVVCFLLGLMILGREFAMSTLLSTVIFPFILGFFERMEGISSLTDDYFLCAVLAGTLSGTGVGLVIRFNASTGGMDIPPLIANKLFGIPIGTMMLAINVLTLALQLTFSDTEQILYGLVQTVLLSLVLDHVLLFGKHQANLMIISPEYEKIHRILLENETGVTLFPVETGYKGEKQKAILCAISSRRLPRIKQLVEAADPTAFILVNSSTEVMGRGFTLPR</sequence>
<feature type="transmembrane region" description="Helical" evidence="6">
    <location>
        <begin position="143"/>
        <end position="165"/>
    </location>
</feature>
<dbReference type="PANTHER" id="PTHR33545">
    <property type="entry name" value="UPF0750 MEMBRANE PROTEIN YITT-RELATED"/>
    <property type="match status" value="1"/>
</dbReference>
<evidence type="ECO:0000256" key="4">
    <source>
        <dbReference type="ARBA" id="ARBA00022989"/>
    </source>
</evidence>
<dbReference type="InterPro" id="IPR051461">
    <property type="entry name" value="UPF0750_membrane"/>
</dbReference>
<dbReference type="InterPro" id="IPR019264">
    <property type="entry name" value="DUF2179"/>
</dbReference>
<dbReference type="Gene3D" id="3.30.70.120">
    <property type="match status" value="1"/>
</dbReference>
<dbReference type="GO" id="GO:0005886">
    <property type="term" value="C:plasma membrane"/>
    <property type="evidence" value="ECO:0007669"/>
    <property type="project" value="UniProtKB-SubCell"/>
</dbReference>
<protein>
    <submittedName>
        <fullName evidence="8">YitT family protein</fullName>
    </submittedName>
</protein>
<dbReference type="InterPro" id="IPR003740">
    <property type="entry name" value="YitT"/>
</dbReference>
<feature type="transmembrane region" description="Helical" evidence="6">
    <location>
        <begin position="103"/>
        <end position="123"/>
    </location>
</feature>
<dbReference type="PIRSF" id="PIRSF006483">
    <property type="entry name" value="Membrane_protein_YitT"/>
    <property type="match status" value="1"/>
</dbReference>
<dbReference type="AlphaFoldDB" id="A0A9D1A543"/>
<dbReference type="InterPro" id="IPR015867">
    <property type="entry name" value="N-reg_PII/ATP_PRibTrfase_C"/>
</dbReference>
<dbReference type="Pfam" id="PF10035">
    <property type="entry name" value="DUF2179"/>
    <property type="match status" value="1"/>
</dbReference>
<keyword evidence="3 6" id="KW-0812">Transmembrane</keyword>
<dbReference type="CDD" id="cd16380">
    <property type="entry name" value="YitT_C"/>
    <property type="match status" value="1"/>
</dbReference>
<evidence type="ECO:0000313" key="9">
    <source>
        <dbReference type="Proteomes" id="UP000824250"/>
    </source>
</evidence>
<dbReference type="Proteomes" id="UP000824250">
    <property type="component" value="Unassembled WGS sequence"/>
</dbReference>
<organism evidence="8 9">
    <name type="scientific">Candidatus Copromonas faecavium</name>
    <name type="common">nom. illeg.</name>
    <dbReference type="NCBI Taxonomy" id="2840740"/>
    <lineage>
        <taxon>Bacteria</taxon>
        <taxon>Bacillati</taxon>
        <taxon>Bacillota</taxon>
        <taxon>Clostridia</taxon>
        <taxon>Lachnospirales</taxon>
        <taxon>Lachnospiraceae</taxon>
        <taxon>Candidatus Copromonas (nom. illeg.)</taxon>
    </lineage>
</organism>
<feature type="transmembrane region" description="Helical" evidence="6">
    <location>
        <begin position="73"/>
        <end position="91"/>
    </location>
</feature>
<comment type="subcellular location">
    <subcellularLocation>
        <location evidence="1">Cell membrane</location>
        <topology evidence="1">Multi-pass membrane protein</topology>
    </subcellularLocation>
</comment>
<reference evidence="8" key="2">
    <citation type="journal article" date="2021" name="PeerJ">
        <title>Extensive microbial diversity within the chicken gut microbiome revealed by metagenomics and culture.</title>
        <authorList>
            <person name="Gilroy R."/>
            <person name="Ravi A."/>
            <person name="Getino M."/>
            <person name="Pursley I."/>
            <person name="Horton D.L."/>
            <person name="Alikhan N.F."/>
            <person name="Baker D."/>
            <person name="Gharbi K."/>
            <person name="Hall N."/>
            <person name="Watson M."/>
            <person name="Adriaenssens E.M."/>
            <person name="Foster-Nyarko E."/>
            <person name="Jarju S."/>
            <person name="Secka A."/>
            <person name="Antonio M."/>
            <person name="Oren A."/>
            <person name="Chaudhuri R.R."/>
            <person name="La Ragione R."/>
            <person name="Hildebrand F."/>
            <person name="Pallen M.J."/>
        </authorList>
    </citation>
    <scope>NUCLEOTIDE SEQUENCE</scope>
    <source>
        <strain evidence="8">CHK180-2868</strain>
    </source>
</reference>
<evidence type="ECO:0000256" key="1">
    <source>
        <dbReference type="ARBA" id="ARBA00004651"/>
    </source>
</evidence>
<dbReference type="Pfam" id="PF02588">
    <property type="entry name" value="YitT_membrane"/>
    <property type="match status" value="1"/>
</dbReference>
<feature type="domain" description="DUF2179" evidence="7">
    <location>
        <begin position="218"/>
        <end position="271"/>
    </location>
</feature>
<feature type="transmembrane region" description="Helical" evidence="6">
    <location>
        <begin position="171"/>
        <end position="192"/>
    </location>
</feature>
<feature type="transmembrane region" description="Helical" evidence="6">
    <location>
        <begin position="7"/>
        <end position="25"/>
    </location>
</feature>
<name>A0A9D1A543_9FIRM</name>
<evidence type="ECO:0000256" key="2">
    <source>
        <dbReference type="ARBA" id="ARBA00022475"/>
    </source>
</evidence>
<feature type="transmembrane region" description="Helical" evidence="6">
    <location>
        <begin position="45"/>
        <end position="66"/>
    </location>
</feature>